<dbReference type="PROSITE" id="PS00108">
    <property type="entry name" value="PROTEIN_KINASE_ST"/>
    <property type="match status" value="1"/>
</dbReference>
<accession>A0AAD9N2P1</accession>
<dbReference type="InterPro" id="IPR000719">
    <property type="entry name" value="Prot_kinase_dom"/>
</dbReference>
<dbReference type="AlphaFoldDB" id="A0AAD9N2P1"/>
<dbReference type="Pfam" id="PF00069">
    <property type="entry name" value="Pkinase"/>
    <property type="match status" value="1"/>
</dbReference>
<dbReference type="Gene3D" id="1.10.510.10">
    <property type="entry name" value="Transferase(Phosphotransferase) domain 1"/>
    <property type="match status" value="1"/>
</dbReference>
<dbReference type="GO" id="GO:0005524">
    <property type="term" value="F:ATP binding"/>
    <property type="evidence" value="ECO:0007669"/>
    <property type="project" value="InterPro"/>
</dbReference>
<dbReference type="GO" id="GO:0005737">
    <property type="term" value="C:cytoplasm"/>
    <property type="evidence" value="ECO:0007669"/>
    <property type="project" value="TreeGrafter"/>
</dbReference>
<dbReference type="PANTHER" id="PTHR22967">
    <property type="entry name" value="SERINE/THREONINE PROTEIN KINASE"/>
    <property type="match status" value="1"/>
</dbReference>
<dbReference type="InterPro" id="IPR008271">
    <property type="entry name" value="Ser/Thr_kinase_AS"/>
</dbReference>
<evidence type="ECO:0000256" key="1">
    <source>
        <dbReference type="ARBA" id="ARBA00022741"/>
    </source>
</evidence>
<keyword evidence="4" id="KW-1185">Reference proteome</keyword>
<dbReference type="SUPFAM" id="SSF56112">
    <property type="entry name" value="Protein kinase-like (PK-like)"/>
    <property type="match status" value="1"/>
</dbReference>
<gene>
    <name evidence="3" type="ORF">LSH36_266g02028</name>
</gene>
<name>A0AAD9N2P1_9ANNE</name>
<proteinExistence type="predicted"/>
<dbReference type="SMART" id="SM00220">
    <property type="entry name" value="S_TKc"/>
    <property type="match status" value="1"/>
</dbReference>
<organism evidence="3 4">
    <name type="scientific">Paralvinella palmiformis</name>
    <dbReference type="NCBI Taxonomy" id="53620"/>
    <lineage>
        <taxon>Eukaryota</taxon>
        <taxon>Metazoa</taxon>
        <taxon>Spiralia</taxon>
        <taxon>Lophotrochozoa</taxon>
        <taxon>Annelida</taxon>
        <taxon>Polychaeta</taxon>
        <taxon>Sedentaria</taxon>
        <taxon>Canalipalpata</taxon>
        <taxon>Terebellida</taxon>
        <taxon>Terebelliformia</taxon>
        <taxon>Alvinellidae</taxon>
        <taxon>Paralvinella</taxon>
    </lineage>
</organism>
<dbReference type="InterPro" id="IPR011009">
    <property type="entry name" value="Kinase-like_dom_sf"/>
</dbReference>
<feature type="domain" description="Protein kinase" evidence="2">
    <location>
        <begin position="35"/>
        <end position="298"/>
    </location>
</feature>
<dbReference type="EMBL" id="JAODUP010000266">
    <property type="protein sequence ID" value="KAK2154525.1"/>
    <property type="molecule type" value="Genomic_DNA"/>
</dbReference>
<dbReference type="Proteomes" id="UP001208570">
    <property type="component" value="Unassembled WGS sequence"/>
</dbReference>
<keyword evidence="1" id="KW-0547">Nucleotide-binding</keyword>
<dbReference type="GO" id="GO:2000369">
    <property type="term" value="P:regulation of clathrin-dependent endocytosis"/>
    <property type="evidence" value="ECO:0007669"/>
    <property type="project" value="TreeGrafter"/>
</dbReference>
<comment type="caution">
    <text evidence="3">The sequence shown here is derived from an EMBL/GenBank/DDBJ whole genome shotgun (WGS) entry which is preliminary data.</text>
</comment>
<dbReference type="GO" id="GO:0045747">
    <property type="term" value="P:positive regulation of Notch signaling pathway"/>
    <property type="evidence" value="ECO:0007669"/>
    <property type="project" value="TreeGrafter"/>
</dbReference>
<reference evidence="3" key="1">
    <citation type="journal article" date="2023" name="Mol. Biol. Evol.">
        <title>Third-Generation Sequencing Reveals the Adaptive Role of the Epigenome in Three Deep-Sea Polychaetes.</title>
        <authorList>
            <person name="Perez M."/>
            <person name="Aroh O."/>
            <person name="Sun Y."/>
            <person name="Lan Y."/>
            <person name="Juniper S.K."/>
            <person name="Young C.R."/>
            <person name="Angers B."/>
            <person name="Qian P.Y."/>
        </authorList>
    </citation>
    <scope>NUCLEOTIDE SEQUENCE</scope>
    <source>
        <strain evidence="3">P08H-3</strain>
    </source>
</reference>
<evidence type="ECO:0000259" key="2">
    <source>
        <dbReference type="PROSITE" id="PS50011"/>
    </source>
</evidence>
<dbReference type="PROSITE" id="PS50011">
    <property type="entry name" value="PROTEIN_KINASE_DOM"/>
    <property type="match status" value="1"/>
</dbReference>
<dbReference type="GO" id="GO:0004674">
    <property type="term" value="F:protein serine/threonine kinase activity"/>
    <property type="evidence" value="ECO:0007669"/>
    <property type="project" value="TreeGrafter"/>
</dbReference>
<protein>
    <recommendedName>
        <fullName evidence="2">Protein kinase domain-containing protein</fullName>
    </recommendedName>
</protein>
<dbReference type="FunFam" id="1.10.510.10:FF:000228">
    <property type="entry name" value="cyclin-G-associated kinase isoform X1"/>
    <property type="match status" value="1"/>
</dbReference>
<sequence>MADFFKSAFGYLSNNSITQDNDFVGQYVELGNQKLRVKRVIAEGGFAFVFVAQDVSSGKEYALKRLLASDEEKRRSVMQEIALLSQKKLSGHPNIIEFISAASISKEESDHGQAEFLLLTELCTGGQLVDVLRARGCALPCNQVIQAFYQACSAVQHMHNQKPPIIHRDLKVENLLLSSKSVIKLCDFGSATTKVYKPDRDWSAMKRSLVEDEICNNTTPMYRAPEMLDLYQNFTINEQSDIWALGCILFLMCFNEHPFEDSAKLRIINGNYTIPPTDTEYTVLHDLICKICFKPITD</sequence>
<evidence type="ECO:0000313" key="4">
    <source>
        <dbReference type="Proteomes" id="UP001208570"/>
    </source>
</evidence>
<dbReference type="PANTHER" id="PTHR22967:SF105">
    <property type="entry name" value="CYCLIN-G-ASSOCIATED KINASE"/>
    <property type="match status" value="1"/>
</dbReference>
<dbReference type="GO" id="GO:0035612">
    <property type="term" value="F:AP-2 adaptor complex binding"/>
    <property type="evidence" value="ECO:0007669"/>
    <property type="project" value="TreeGrafter"/>
</dbReference>
<evidence type="ECO:0000313" key="3">
    <source>
        <dbReference type="EMBL" id="KAK2154525.1"/>
    </source>
</evidence>